<evidence type="ECO:0000313" key="3">
    <source>
        <dbReference type="EMBL" id="CAI5715017.1"/>
    </source>
</evidence>
<accession>A0AAV0T566</accession>
<feature type="region of interest" description="Disordered" evidence="2">
    <location>
        <begin position="391"/>
        <end position="418"/>
    </location>
</feature>
<evidence type="ECO:0000313" key="4">
    <source>
        <dbReference type="Proteomes" id="UP001162031"/>
    </source>
</evidence>
<feature type="coiled-coil region" evidence="1">
    <location>
        <begin position="578"/>
        <end position="612"/>
    </location>
</feature>
<dbReference type="Gene3D" id="2.60.40.2700">
    <property type="match status" value="1"/>
</dbReference>
<comment type="caution">
    <text evidence="3">The sequence shown here is derived from an EMBL/GenBank/DDBJ whole genome shotgun (WGS) entry which is preliminary data.</text>
</comment>
<gene>
    <name evidence="3" type="ORF">HBR001_LOCUS1355</name>
</gene>
<dbReference type="AlphaFoldDB" id="A0AAV0T566"/>
<keyword evidence="4" id="KW-1185">Reference proteome</keyword>
<feature type="compositionally biased region" description="Basic and acidic residues" evidence="2">
    <location>
        <begin position="1"/>
        <end position="10"/>
    </location>
</feature>
<evidence type="ECO:0008006" key="5">
    <source>
        <dbReference type="Google" id="ProtNLM"/>
    </source>
</evidence>
<evidence type="ECO:0000256" key="2">
    <source>
        <dbReference type="SAM" id="MobiDB-lite"/>
    </source>
</evidence>
<reference evidence="3" key="1">
    <citation type="submission" date="2022-12" db="EMBL/GenBank/DDBJ databases">
        <authorList>
            <person name="Webb A."/>
        </authorList>
    </citation>
    <scope>NUCLEOTIDE SEQUENCE</scope>
    <source>
        <strain evidence="3">Hp1</strain>
    </source>
</reference>
<name>A0AAV0T566_HYABA</name>
<dbReference type="Proteomes" id="UP001162031">
    <property type="component" value="Unassembled WGS sequence"/>
</dbReference>
<feature type="compositionally biased region" description="Low complexity" evidence="2">
    <location>
        <begin position="25"/>
        <end position="34"/>
    </location>
</feature>
<keyword evidence="1" id="KW-0175">Coiled coil</keyword>
<protein>
    <recommendedName>
        <fullName evidence="5">PH domain-containing protein</fullName>
    </recommendedName>
</protein>
<evidence type="ECO:0000256" key="1">
    <source>
        <dbReference type="SAM" id="Coils"/>
    </source>
</evidence>
<feature type="region of interest" description="Disordered" evidence="2">
    <location>
        <begin position="1"/>
        <end position="34"/>
    </location>
</feature>
<organism evidence="3 4">
    <name type="scientific">Hyaloperonospora brassicae</name>
    <name type="common">Brassica downy mildew</name>
    <name type="synonym">Peronospora brassicae</name>
    <dbReference type="NCBI Taxonomy" id="162125"/>
    <lineage>
        <taxon>Eukaryota</taxon>
        <taxon>Sar</taxon>
        <taxon>Stramenopiles</taxon>
        <taxon>Oomycota</taxon>
        <taxon>Peronosporomycetes</taxon>
        <taxon>Peronosporales</taxon>
        <taxon>Peronosporaceae</taxon>
        <taxon>Hyaloperonospora</taxon>
    </lineage>
</organism>
<feature type="region of interest" description="Disordered" evidence="2">
    <location>
        <begin position="493"/>
        <end position="523"/>
    </location>
</feature>
<proteinExistence type="predicted"/>
<dbReference type="EMBL" id="CANTFL010000138">
    <property type="protein sequence ID" value="CAI5715017.1"/>
    <property type="molecule type" value="Genomic_DNA"/>
</dbReference>
<sequence length="646" mass="71207">MRSRWVDSLKRSISASPRHDERRPSPSSTPSTTAAHAATCAPGLVGAATAAYAHDVERCTGVGVCSVARVLEDCVLQGGVHHTHMHVLTYLGRPLRSTWCCYPVSVQWFRAVGDEDDFQVIPGACHEWYTPTADDIGARVLVKVMIEDKDGLKTKMLEYGPIQEDPQVRSKVELYLERKSVLFMGLQSLSVQKRDNGCLHEDELRESWTLLSDDRVVRLTCESSLLPPFERRYSTEIKLKIACNTPNEFFLYLGEDCFVRLRAESNTVRDIIVLTLRIFCKMAISDENEHDAVACGLPPVILRKIAPDGETTKQSPVGVSTNFDGLLGLKCMLRLYTPSLECDQQTTDNTSRTPLPALARDLPWNQSASSFVSKVRPESSAASADLEALDECQRADIGPSSDAIPISTSSMGEDVGGQECQHIDDTAGCLLSDADALIDTTQKIGGPHQTLPRASKRISISDIPNLEIVEVTESVHEGSTSFWQEKQRARQRQLDQRRCRRSNGSAGDCESGDDCEKGGSSIDVDRSGAAGTLGTIDASSINKLIEDFMADETLVERSDGAASRDRYVAIFCLLQRELRSYEQRVATLLKQLEEKQELNASLRKDIESLHSALTSMQLADKVYNLVSTDLQQLVTSTAAKTGRTDE</sequence>